<dbReference type="AlphaFoldDB" id="A0A0E9PWQ6"/>
<feature type="transmembrane region" description="Helical" evidence="1">
    <location>
        <begin position="20"/>
        <end position="37"/>
    </location>
</feature>
<keyword evidence="1" id="KW-0472">Membrane</keyword>
<reference evidence="2" key="1">
    <citation type="submission" date="2014-11" db="EMBL/GenBank/DDBJ databases">
        <authorList>
            <person name="Amaro Gonzalez C."/>
        </authorList>
    </citation>
    <scope>NUCLEOTIDE SEQUENCE</scope>
</reference>
<keyword evidence="1" id="KW-0812">Transmembrane</keyword>
<evidence type="ECO:0000313" key="2">
    <source>
        <dbReference type="EMBL" id="JAH08278.1"/>
    </source>
</evidence>
<organism evidence="2">
    <name type="scientific">Anguilla anguilla</name>
    <name type="common">European freshwater eel</name>
    <name type="synonym">Muraena anguilla</name>
    <dbReference type="NCBI Taxonomy" id="7936"/>
    <lineage>
        <taxon>Eukaryota</taxon>
        <taxon>Metazoa</taxon>
        <taxon>Chordata</taxon>
        <taxon>Craniata</taxon>
        <taxon>Vertebrata</taxon>
        <taxon>Euteleostomi</taxon>
        <taxon>Actinopterygii</taxon>
        <taxon>Neopterygii</taxon>
        <taxon>Teleostei</taxon>
        <taxon>Anguilliformes</taxon>
        <taxon>Anguillidae</taxon>
        <taxon>Anguilla</taxon>
    </lineage>
</organism>
<accession>A0A0E9PWQ6</accession>
<evidence type="ECO:0000256" key="1">
    <source>
        <dbReference type="SAM" id="Phobius"/>
    </source>
</evidence>
<protein>
    <submittedName>
        <fullName evidence="2">Uncharacterized protein</fullName>
    </submittedName>
</protein>
<keyword evidence="1" id="KW-1133">Transmembrane helix</keyword>
<proteinExistence type="predicted"/>
<reference evidence="2" key="2">
    <citation type="journal article" date="2015" name="Fish Shellfish Immunol.">
        <title>Early steps in the European eel (Anguilla anguilla)-Vibrio vulnificus interaction in the gills: Role of the RtxA13 toxin.</title>
        <authorList>
            <person name="Callol A."/>
            <person name="Pajuelo D."/>
            <person name="Ebbesson L."/>
            <person name="Teles M."/>
            <person name="MacKenzie S."/>
            <person name="Amaro C."/>
        </authorList>
    </citation>
    <scope>NUCLEOTIDE SEQUENCE</scope>
</reference>
<dbReference type="EMBL" id="GBXM01100299">
    <property type="protein sequence ID" value="JAH08278.1"/>
    <property type="molecule type" value="Transcribed_RNA"/>
</dbReference>
<sequence length="38" mass="4378">MKVKLCRYSSVCSPPLPKFIIAFIYLAIFKCHILFLSS</sequence>
<name>A0A0E9PWQ6_ANGAN</name>